<proteinExistence type="predicted"/>
<evidence type="ECO:0000313" key="2">
    <source>
        <dbReference type="Proteomes" id="UP000601108"/>
    </source>
</evidence>
<dbReference type="EMBL" id="BMWS01000029">
    <property type="protein sequence ID" value="GGX30239.1"/>
    <property type="molecule type" value="Genomic_DNA"/>
</dbReference>
<protein>
    <submittedName>
        <fullName evidence="1">Uncharacterized protein</fullName>
    </submittedName>
</protein>
<sequence>MNINPIEKFEVTTLTSLKILVNQIENYSIQLKNSKSGNHLTQVILSDFVDLTNQYITIGDQEITKLNEEKTINIYEIELLHYIFPELFKDIVIIHRDVFLQLQIAQYKKSEEIISNETLYTHFQKSKNVLEQAINSLLVSINEFQNSGPKTKKNITKTTLKIKHQKNPWYIYKEQFSTGLKQLIEIKNSNIDFDKVIEVFKTIKNITTHICVDNKKEIEVSNEILQQTIERIKNIQSINQINEINSWIEKIISKKDISNLQQETYTKTIETEIKNLKEINLPVATNEGLLQKRKIDFNKSVKKWLDYESLPFLIEIWDTKTTMVSFLNHSLLNLKSSLVLAKNNDTLEAIPSQLQTLNEIQSTLSKNSVEQKASIAYIQNKINTEFFATKVYSKEEFLEVSLQSSITQYASIKGGAFIRLKNKIKHFFNDFSSKYEPYNYSENHSRLEATIKCINHRMYKESNAHYDTLFLNKNFIGDLFLVPRLEAEETLSNNVSLWKEGFNQSTLILGNHLSGKSTFMEYIAKKHFGKRIILLSVDTTITLEGRKFKTSYDLKEALQYIKNHLYNIKPLIIIDDIELWRDEKSSLLDNVRATIQFMESESDNAYLMVSTSQAMQAHLDKRLLFSNAFTSVINLSKSSTKEIHNAVLLRHGAAHKTIVYPDGLPIPSKQIKKEVLKLSKELNYNIGEVLQAWTYSTTVIDNNNVVYQEKDFMFKDFFTSEEIIILKYVFLYKYIHETLLKKFIGKQYIVYQSALKRLINTKILIRNNSGILQLNTVVSNDIYESLKYRDITN</sequence>
<organism evidence="1 2">
    <name type="scientific">Aquimarina muelleri</name>
    <dbReference type="NCBI Taxonomy" id="279356"/>
    <lineage>
        <taxon>Bacteria</taxon>
        <taxon>Pseudomonadati</taxon>
        <taxon>Bacteroidota</taxon>
        <taxon>Flavobacteriia</taxon>
        <taxon>Flavobacteriales</taxon>
        <taxon>Flavobacteriaceae</taxon>
        <taxon>Aquimarina</taxon>
    </lineage>
</organism>
<reference evidence="1 2" key="1">
    <citation type="journal article" date="2014" name="Int. J. Syst. Evol. Microbiol.">
        <title>Complete genome sequence of Corynebacterium casei LMG S-19264T (=DSM 44701T), isolated from a smear-ripened cheese.</title>
        <authorList>
            <consortium name="US DOE Joint Genome Institute (JGI-PGF)"/>
            <person name="Walter F."/>
            <person name="Albersmeier A."/>
            <person name="Kalinowski J."/>
            <person name="Ruckert C."/>
        </authorList>
    </citation>
    <scope>NUCLEOTIDE SEQUENCE [LARGE SCALE GENOMIC DNA]</scope>
    <source>
        <strain evidence="1 2">KCTC 12285</strain>
    </source>
</reference>
<dbReference type="SUPFAM" id="SSF52540">
    <property type="entry name" value="P-loop containing nucleoside triphosphate hydrolases"/>
    <property type="match status" value="1"/>
</dbReference>
<evidence type="ECO:0000313" key="1">
    <source>
        <dbReference type="EMBL" id="GGX30239.1"/>
    </source>
</evidence>
<dbReference type="Proteomes" id="UP000601108">
    <property type="component" value="Unassembled WGS sequence"/>
</dbReference>
<gene>
    <name evidence="1" type="ORF">GCM10007384_34180</name>
</gene>
<keyword evidence="2" id="KW-1185">Reference proteome</keyword>
<accession>A0A918N4K9</accession>
<dbReference type="AlphaFoldDB" id="A0A918N4K9"/>
<dbReference type="InterPro" id="IPR027417">
    <property type="entry name" value="P-loop_NTPase"/>
</dbReference>
<comment type="caution">
    <text evidence="1">The sequence shown here is derived from an EMBL/GenBank/DDBJ whole genome shotgun (WGS) entry which is preliminary data.</text>
</comment>
<name>A0A918N4K9_9FLAO</name>
<dbReference type="RefSeq" id="WP_027413233.1">
    <property type="nucleotide sequence ID" value="NZ_BMWS01000029.1"/>
</dbReference>